<sequence>MLMMAQSKSNANTSTDEVKPTIFHDFLGRNCASDSSPATKTAGDVRLPEASQSASASVGASSGGGRGPISTISDLGSERQVGNHLEGVPFYGPRSDFSGSEISNRLAGSKRSNSDSGFVGSFRDGFPQKGPESFESSHLMKMLRNVGGERPRRSHEEEMFFSMHPARPTSTSLILQPPSGRTDANVSRWERGIPINVGPTVQDPPRAGQVAPFGHQVPSNRSKDANAGPSTIFQLAADEGSRTGIKGSGILSSINASAGVSEKTPSGMLPSGSKQKSMAHISEPESSIPPSRHGLTSAGRQMTIFYGSQAHVFDDVHPNKVVQILKKDGDILDRARKLLKARSFRRIYPAEFLNAEEPNSMVYSTNADSFRALKSL</sequence>
<dbReference type="EMBL" id="CM018031">
    <property type="protein sequence ID" value="KAA8549071.1"/>
    <property type="molecule type" value="Genomic_DNA"/>
</dbReference>
<dbReference type="Proteomes" id="UP000325577">
    <property type="component" value="Linkage Group LG0"/>
</dbReference>
<evidence type="ECO:0000256" key="1">
    <source>
        <dbReference type="SAM" id="MobiDB-lite"/>
    </source>
</evidence>
<reference evidence="3 4" key="1">
    <citation type="submission" date="2019-09" db="EMBL/GenBank/DDBJ databases">
        <title>A chromosome-level genome assembly of the Chinese tupelo Nyssa sinensis.</title>
        <authorList>
            <person name="Yang X."/>
            <person name="Kang M."/>
            <person name="Yang Y."/>
            <person name="Xiong H."/>
            <person name="Wang M."/>
            <person name="Zhang Z."/>
            <person name="Wang Z."/>
            <person name="Wu H."/>
            <person name="Ma T."/>
            <person name="Liu J."/>
            <person name="Xi Z."/>
        </authorList>
    </citation>
    <scope>NUCLEOTIDE SEQUENCE [LARGE SCALE GENOMIC DNA]</scope>
    <source>
        <strain evidence="3">J267</strain>
        <tissue evidence="3">Leaf</tissue>
    </source>
</reference>
<organism evidence="3 4">
    <name type="scientific">Nyssa sinensis</name>
    <dbReference type="NCBI Taxonomy" id="561372"/>
    <lineage>
        <taxon>Eukaryota</taxon>
        <taxon>Viridiplantae</taxon>
        <taxon>Streptophyta</taxon>
        <taxon>Embryophyta</taxon>
        <taxon>Tracheophyta</taxon>
        <taxon>Spermatophyta</taxon>
        <taxon>Magnoliopsida</taxon>
        <taxon>eudicotyledons</taxon>
        <taxon>Gunneridae</taxon>
        <taxon>Pentapetalae</taxon>
        <taxon>asterids</taxon>
        <taxon>Cornales</taxon>
        <taxon>Nyssaceae</taxon>
        <taxon>Nyssa</taxon>
    </lineage>
</organism>
<dbReference type="AlphaFoldDB" id="A0A5J5C637"/>
<feature type="region of interest" description="Disordered" evidence="1">
    <location>
        <begin position="259"/>
        <end position="295"/>
    </location>
</feature>
<dbReference type="InterPro" id="IPR010399">
    <property type="entry name" value="Tify_dom"/>
</dbReference>
<name>A0A5J5C637_9ASTE</name>
<feature type="region of interest" description="Disordered" evidence="1">
    <location>
        <begin position="102"/>
        <end position="135"/>
    </location>
</feature>
<evidence type="ECO:0000313" key="3">
    <source>
        <dbReference type="EMBL" id="KAA8549071.1"/>
    </source>
</evidence>
<evidence type="ECO:0000313" key="4">
    <source>
        <dbReference type="Proteomes" id="UP000325577"/>
    </source>
</evidence>
<keyword evidence="4" id="KW-1185">Reference proteome</keyword>
<feature type="region of interest" description="Disordered" evidence="1">
    <location>
        <begin position="33"/>
        <end position="74"/>
    </location>
</feature>
<gene>
    <name evidence="3" type="ORF">F0562_000755</name>
</gene>
<feature type="compositionally biased region" description="Low complexity" evidence="1">
    <location>
        <begin position="50"/>
        <end position="60"/>
    </location>
</feature>
<evidence type="ECO:0000259" key="2">
    <source>
        <dbReference type="PROSITE" id="PS51320"/>
    </source>
</evidence>
<dbReference type="PROSITE" id="PS51320">
    <property type="entry name" value="TIFY"/>
    <property type="match status" value="1"/>
</dbReference>
<dbReference type="Pfam" id="PF06200">
    <property type="entry name" value="tify"/>
    <property type="match status" value="1"/>
</dbReference>
<feature type="domain" description="Tify" evidence="2">
    <location>
        <begin position="295"/>
        <end position="330"/>
    </location>
</feature>
<accession>A0A5J5C637</accession>
<protein>
    <recommendedName>
        <fullName evidence="2">Tify domain-containing protein</fullName>
    </recommendedName>
</protein>
<dbReference type="SMART" id="SM00979">
    <property type="entry name" value="TIFY"/>
    <property type="match status" value="1"/>
</dbReference>
<dbReference type="OrthoDB" id="1908882at2759"/>
<proteinExistence type="predicted"/>